<accession>E2AQS4</accession>
<reference evidence="1 2" key="1">
    <citation type="journal article" date="2010" name="Science">
        <title>Genomic comparison of the ants Camponotus floridanus and Harpegnathos saltator.</title>
        <authorList>
            <person name="Bonasio R."/>
            <person name="Zhang G."/>
            <person name="Ye C."/>
            <person name="Mutti N.S."/>
            <person name="Fang X."/>
            <person name="Qin N."/>
            <person name="Donahue G."/>
            <person name="Yang P."/>
            <person name="Li Q."/>
            <person name="Li C."/>
            <person name="Zhang P."/>
            <person name="Huang Z."/>
            <person name="Berger S.L."/>
            <person name="Reinberg D."/>
            <person name="Wang J."/>
            <person name="Liebig J."/>
        </authorList>
    </citation>
    <scope>NUCLEOTIDE SEQUENCE [LARGE SCALE GENOMIC DNA]</scope>
    <source>
        <strain evidence="2">C129</strain>
    </source>
</reference>
<dbReference type="Proteomes" id="UP000000311">
    <property type="component" value="Unassembled WGS sequence"/>
</dbReference>
<gene>
    <name evidence="1" type="ORF">EAG_07267</name>
</gene>
<name>E2AQS4_CAMFO</name>
<sequence length="128" mass="15369">MDHLASFLNKDWKTKLLDLFCIVVLNMTFGTSRIEVRIPGFVNIPPRQWVRAVRRARREDFSDMWGDTPESCHRQIDDIFDLRRLFGEEPYDIIIEEEENWEQEEWNIGEEEREKDVVENGELEIRNG</sequence>
<evidence type="ECO:0000313" key="1">
    <source>
        <dbReference type="EMBL" id="EFN64218.1"/>
    </source>
</evidence>
<dbReference type="EMBL" id="GL441823">
    <property type="protein sequence ID" value="EFN64218.1"/>
    <property type="molecule type" value="Genomic_DNA"/>
</dbReference>
<evidence type="ECO:0000313" key="2">
    <source>
        <dbReference type="Proteomes" id="UP000000311"/>
    </source>
</evidence>
<protein>
    <submittedName>
        <fullName evidence="1">Uncharacterized protein</fullName>
    </submittedName>
</protein>
<organism evidence="2">
    <name type="scientific">Camponotus floridanus</name>
    <name type="common">Florida carpenter ant</name>
    <dbReference type="NCBI Taxonomy" id="104421"/>
    <lineage>
        <taxon>Eukaryota</taxon>
        <taxon>Metazoa</taxon>
        <taxon>Ecdysozoa</taxon>
        <taxon>Arthropoda</taxon>
        <taxon>Hexapoda</taxon>
        <taxon>Insecta</taxon>
        <taxon>Pterygota</taxon>
        <taxon>Neoptera</taxon>
        <taxon>Endopterygota</taxon>
        <taxon>Hymenoptera</taxon>
        <taxon>Apocrita</taxon>
        <taxon>Aculeata</taxon>
        <taxon>Formicoidea</taxon>
        <taxon>Formicidae</taxon>
        <taxon>Formicinae</taxon>
        <taxon>Camponotus</taxon>
    </lineage>
</organism>
<keyword evidence="2" id="KW-1185">Reference proteome</keyword>
<dbReference type="AlphaFoldDB" id="E2AQS4"/>
<proteinExistence type="predicted"/>
<dbReference type="InParanoid" id="E2AQS4"/>